<dbReference type="Gene3D" id="3.40.50.360">
    <property type="match status" value="1"/>
</dbReference>
<dbReference type="Proteomes" id="UP000235122">
    <property type="component" value="Unassembled WGS sequence"/>
</dbReference>
<organism evidence="2 3">
    <name type="scientific">Winkia neuii</name>
    <dbReference type="NCBI Taxonomy" id="33007"/>
    <lineage>
        <taxon>Bacteria</taxon>
        <taxon>Bacillati</taxon>
        <taxon>Actinomycetota</taxon>
        <taxon>Actinomycetes</taxon>
        <taxon>Actinomycetales</taxon>
        <taxon>Actinomycetaceae</taxon>
        <taxon>Winkia</taxon>
    </lineage>
</organism>
<evidence type="ECO:0000259" key="1">
    <source>
        <dbReference type="Pfam" id="PF12724"/>
    </source>
</evidence>
<keyword evidence="3" id="KW-1185">Reference proteome</keyword>
<evidence type="ECO:0000313" key="3">
    <source>
        <dbReference type="Proteomes" id="UP000235122"/>
    </source>
</evidence>
<dbReference type="AlphaFoldDB" id="A0A2I1IPD3"/>
<protein>
    <submittedName>
        <fullName evidence="2">Flavodoxin</fullName>
    </submittedName>
</protein>
<evidence type="ECO:0000313" key="2">
    <source>
        <dbReference type="EMBL" id="PKY72979.1"/>
    </source>
</evidence>
<dbReference type="SUPFAM" id="SSF52218">
    <property type="entry name" value="Flavoproteins"/>
    <property type="match status" value="1"/>
</dbReference>
<accession>A0A2I1IPD3</accession>
<dbReference type="InterPro" id="IPR026816">
    <property type="entry name" value="Flavodoxin_dom"/>
</dbReference>
<dbReference type="STRING" id="33007.HMPREF3198_01229"/>
<reference evidence="2 3" key="1">
    <citation type="submission" date="2017-12" db="EMBL/GenBank/DDBJ databases">
        <title>Phylogenetic diversity of female urinary microbiome.</title>
        <authorList>
            <person name="Thomas-White K."/>
            <person name="Wolfe A.J."/>
        </authorList>
    </citation>
    <scope>NUCLEOTIDE SEQUENCE [LARGE SCALE GENOMIC DNA]</scope>
    <source>
        <strain evidence="2 3">UMB0402</strain>
    </source>
</reference>
<dbReference type="EMBL" id="PKKO01000002">
    <property type="protein sequence ID" value="PKY72979.1"/>
    <property type="molecule type" value="Genomic_DNA"/>
</dbReference>
<feature type="domain" description="Flavodoxin" evidence="1">
    <location>
        <begin position="4"/>
        <end position="133"/>
    </location>
</feature>
<name>A0A2I1IPD3_9ACTO</name>
<gene>
    <name evidence="2" type="ORF">CYJ19_04950</name>
</gene>
<dbReference type="Pfam" id="PF12724">
    <property type="entry name" value="Flavodoxin_5"/>
    <property type="match status" value="1"/>
</dbReference>
<comment type="caution">
    <text evidence="2">The sequence shown here is derived from an EMBL/GenBank/DDBJ whole genome shotgun (WGS) entry which is preliminary data.</text>
</comment>
<dbReference type="InterPro" id="IPR029039">
    <property type="entry name" value="Flavoprotein-like_sf"/>
</dbReference>
<dbReference type="RefSeq" id="WP_101634622.1">
    <property type="nucleotide sequence ID" value="NZ_PKKO01000002.1"/>
</dbReference>
<sequence length="171" mass="18427">MKTLVAVATKHGSTGEIGDVIVDELRNAGHEAKRVDPAKVRDLSGVDAVILGSAVYMTQCLEGASDFANKFGDELRKLPMWAFSVGLSGVPKGNVQDPSRVGPVLLAMEPIDYVTFKGKLDPSVLNLRERTVARLGGALEGDFREWDRIRAWAGKVAASLNEYQQEADGGE</sequence>
<proteinExistence type="predicted"/>